<comment type="caution">
    <text evidence="1">The sequence shown here is derived from an EMBL/GenBank/DDBJ whole genome shotgun (WGS) entry which is preliminary data.</text>
</comment>
<sequence length="101" mass="11679">MESARDQLHPRKCYHHYCGPGILPWADIIMGSRTDLPAKRGTMTGHIYRDYSATHVHLFRGATSPNFIFMDDNAHPHHEVVVDECLSKDDNIRLEWKFGDM</sequence>
<keyword evidence="2" id="KW-1185">Reference proteome</keyword>
<dbReference type="OrthoDB" id="111911at2759"/>
<organism evidence="1 2">
    <name type="scientific">Araneus ventricosus</name>
    <name type="common">Orbweaver spider</name>
    <name type="synonym">Epeira ventricosa</name>
    <dbReference type="NCBI Taxonomy" id="182803"/>
    <lineage>
        <taxon>Eukaryota</taxon>
        <taxon>Metazoa</taxon>
        <taxon>Ecdysozoa</taxon>
        <taxon>Arthropoda</taxon>
        <taxon>Chelicerata</taxon>
        <taxon>Arachnida</taxon>
        <taxon>Araneae</taxon>
        <taxon>Araneomorphae</taxon>
        <taxon>Entelegynae</taxon>
        <taxon>Araneoidea</taxon>
        <taxon>Araneidae</taxon>
        <taxon>Araneus</taxon>
    </lineage>
</organism>
<dbReference type="Gene3D" id="3.30.420.10">
    <property type="entry name" value="Ribonuclease H-like superfamily/Ribonuclease H"/>
    <property type="match status" value="1"/>
</dbReference>
<dbReference type="InterPro" id="IPR036397">
    <property type="entry name" value="RNaseH_sf"/>
</dbReference>
<gene>
    <name evidence="1" type="ORF">AVEN_8655_1</name>
</gene>
<accession>A0A4Y2C3U2</accession>
<protein>
    <submittedName>
        <fullName evidence="1">Uncharacterized protein</fullName>
    </submittedName>
</protein>
<proteinExistence type="predicted"/>
<evidence type="ECO:0000313" key="1">
    <source>
        <dbReference type="EMBL" id="GBL98773.1"/>
    </source>
</evidence>
<reference evidence="1 2" key="1">
    <citation type="journal article" date="2019" name="Sci. Rep.">
        <title>Orb-weaving spider Araneus ventricosus genome elucidates the spidroin gene catalogue.</title>
        <authorList>
            <person name="Kono N."/>
            <person name="Nakamura H."/>
            <person name="Ohtoshi R."/>
            <person name="Moran D.A.P."/>
            <person name="Shinohara A."/>
            <person name="Yoshida Y."/>
            <person name="Fujiwara M."/>
            <person name="Mori M."/>
            <person name="Tomita M."/>
            <person name="Arakawa K."/>
        </authorList>
    </citation>
    <scope>NUCLEOTIDE SEQUENCE [LARGE SCALE GENOMIC DNA]</scope>
</reference>
<name>A0A4Y2C3U2_ARAVE</name>
<dbReference type="GO" id="GO:0003676">
    <property type="term" value="F:nucleic acid binding"/>
    <property type="evidence" value="ECO:0007669"/>
    <property type="project" value="InterPro"/>
</dbReference>
<dbReference type="AlphaFoldDB" id="A0A4Y2C3U2"/>
<evidence type="ECO:0000313" key="2">
    <source>
        <dbReference type="Proteomes" id="UP000499080"/>
    </source>
</evidence>
<dbReference type="Proteomes" id="UP000499080">
    <property type="component" value="Unassembled WGS sequence"/>
</dbReference>
<dbReference type="EMBL" id="BGPR01000142">
    <property type="protein sequence ID" value="GBL98773.1"/>
    <property type="molecule type" value="Genomic_DNA"/>
</dbReference>